<name>A0AB34KAC6_PRYPA</name>
<keyword evidence="3" id="KW-1185">Reference proteome</keyword>
<proteinExistence type="predicted"/>
<comment type="caution">
    <text evidence="2">The sequence shown here is derived from an EMBL/GenBank/DDBJ whole genome shotgun (WGS) entry which is preliminary data.</text>
</comment>
<accession>A0AB34KAC6</accession>
<organism evidence="2 3">
    <name type="scientific">Prymnesium parvum</name>
    <name type="common">Toxic golden alga</name>
    <dbReference type="NCBI Taxonomy" id="97485"/>
    <lineage>
        <taxon>Eukaryota</taxon>
        <taxon>Haptista</taxon>
        <taxon>Haptophyta</taxon>
        <taxon>Prymnesiophyceae</taxon>
        <taxon>Prymnesiales</taxon>
        <taxon>Prymnesiaceae</taxon>
        <taxon>Prymnesium</taxon>
    </lineage>
</organism>
<sequence>MDSFTESILPRVSCPQCNEVGTMLALAEDEKSYGLAGSLVLSCMNCNEATMTWDHGKQVSKELQQDGRKKRGPAIKDLNVRAALACMQCGIGLDLGQDSLSA</sequence>
<reference evidence="2 3" key="1">
    <citation type="journal article" date="2024" name="Science">
        <title>Giant polyketide synthase enzymes in the biosynthesis of giant marine polyether toxins.</title>
        <authorList>
            <person name="Fallon T.R."/>
            <person name="Shende V.V."/>
            <person name="Wierzbicki I.H."/>
            <person name="Pendleton A.L."/>
            <person name="Watervoot N.F."/>
            <person name="Auber R.P."/>
            <person name="Gonzalez D.J."/>
            <person name="Wisecaver J.H."/>
            <person name="Moore B.S."/>
        </authorList>
    </citation>
    <scope>NUCLEOTIDE SEQUENCE [LARGE SCALE GENOMIC DNA]</scope>
    <source>
        <strain evidence="2 3">12B1</strain>
    </source>
</reference>
<evidence type="ECO:0000313" key="2">
    <source>
        <dbReference type="EMBL" id="KAL1530068.1"/>
    </source>
</evidence>
<dbReference type="AlphaFoldDB" id="A0AB34KAC6"/>
<dbReference type="Pfam" id="PF20700">
    <property type="entry name" value="Mutator"/>
    <property type="match status" value="1"/>
</dbReference>
<dbReference type="Proteomes" id="UP001515480">
    <property type="component" value="Unassembled WGS sequence"/>
</dbReference>
<dbReference type="EMBL" id="JBGBPQ010000001">
    <property type="protein sequence ID" value="KAL1530068.1"/>
    <property type="molecule type" value="Genomic_DNA"/>
</dbReference>
<gene>
    <name evidence="2" type="ORF">AB1Y20_000990</name>
</gene>
<evidence type="ECO:0000313" key="3">
    <source>
        <dbReference type="Proteomes" id="UP001515480"/>
    </source>
</evidence>
<protein>
    <recommendedName>
        <fullName evidence="1">Mutator-like transposase domain-containing protein</fullName>
    </recommendedName>
</protein>
<evidence type="ECO:0000259" key="1">
    <source>
        <dbReference type="Pfam" id="PF20700"/>
    </source>
</evidence>
<dbReference type="InterPro" id="IPR049012">
    <property type="entry name" value="Mutator_transp_dom"/>
</dbReference>
<feature type="domain" description="Mutator-like transposase" evidence="1">
    <location>
        <begin position="13"/>
        <end position="93"/>
    </location>
</feature>